<keyword evidence="1" id="KW-0677">Repeat</keyword>
<sequence length="401" mass="43452">MDISEILSTKFTEFDIGTPLSKVAGAFENQELDAVVVTDGDEYRGIVSRRQLASSSNQPSAKVGSQVQHVPTVDRTEDVREVARLMVGSDAKTLPVLRDDHVVGVVTGDAVLEAVRPFLDAVTVDDAYTAELVSATPETTIGKALNLLREAGIDHLPIVDGDDLEGMLSLYDVIEFTTRGGQKSQGGSGGSSGRGGGRQNRGGFGAREGDSDRMLDLPVRNLMSDAVFTVERSAPLDEVVETMFEREISSLIVTADGTGEPVGIITKTDVIEALTWERNDRNAVQVFGLELLEGMDYDDVSALIEDMASKYGEMSVIKASIELQEHKEQSRGVPLVLARIRLVTDRGYFTADGEGYGASHALRLAANAVERQLLKGKTYGQSKKRPVTDEQAQLYGWWLGR</sequence>
<reference evidence="5" key="1">
    <citation type="journal article" date="2014" name="Int. J. Syst. Evol. Microbiol.">
        <title>Complete genome sequence of Corynebacterium casei LMG S-19264T (=DSM 44701T), isolated from a smear-ripened cheese.</title>
        <authorList>
            <consortium name="US DOE Joint Genome Institute (JGI-PGF)"/>
            <person name="Walter F."/>
            <person name="Albersmeier A."/>
            <person name="Kalinowski J."/>
            <person name="Ruckert C."/>
        </authorList>
    </citation>
    <scope>NUCLEOTIDE SEQUENCE</scope>
    <source>
        <strain evidence="5">CCM 7217</strain>
    </source>
</reference>
<evidence type="ECO:0000256" key="2">
    <source>
        <dbReference type="PROSITE-ProRule" id="PRU00703"/>
    </source>
</evidence>
<feature type="domain" description="CBS" evidence="4">
    <location>
        <begin position="128"/>
        <end position="184"/>
    </location>
</feature>
<evidence type="ECO:0000313" key="6">
    <source>
        <dbReference type="Proteomes" id="UP000646833"/>
    </source>
</evidence>
<dbReference type="InterPro" id="IPR000644">
    <property type="entry name" value="CBS_dom"/>
</dbReference>
<feature type="region of interest" description="Disordered" evidence="3">
    <location>
        <begin position="179"/>
        <end position="212"/>
    </location>
</feature>
<dbReference type="SUPFAM" id="SSF54631">
    <property type="entry name" value="CBS-domain pair"/>
    <property type="match status" value="2"/>
</dbReference>
<dbReference type="AlphaFoldDB" id="A0A830DS69"/>
<dbReference type="PROSITE" id="PS51371">
    <property type="entry name" value="CBS"/>
    <property type="match status" value="3"/>
</dbReference>
<dbReference type="EMBL" id="BMCI01000003">
    <property type="protein sequence ID" value="GGC56239.1"/>
    <property type="molecule type" value="Genomic_DNA"/>
</dbReference>
<reference evidence="5" key="2">
    <citation type="submission" date="2020-09" db="EMBL/GenBank/DDBJ databases">
        <authorList>
            <person name="Sun Q."/>
            <person name="Sedlacek I."/>
        </authorList>
    </citation>
    <scope>NUCLEOTIDE SEQUENCE</scope>
    <source>
        <strain evidence="5">CCM 7217</strain>
    </source>
</reference>
<protein>
    <submittedName>
        <fullName evidence="5">CBS domain-containing protein</fullName>
    </submittedName>
</protein>
<evidence type="ECO:0000256" key="3">
    <source>
        <dbReference type="SAM" id="MobiDB-lite"/>
    </source>
</evidence>
<dbReference type="InterPro" id="IPR046342">
    <property type="entry name" value="CBS_dom_sf"/>
</dbReference>
<feature type="compositionally biased region" description="Gly residues" evidence="3">
    <location>
        <begin position="183"/>
        <end position="206"/>
    </location>
</feature>
<dbReference type="PANTHER" id="PTHR48108">
    <property type="entry name" value="CBS DOMAIN-CONTAINING PROTEIN CBSX2, CHLOROPLASTIC"/>
    <property type="match status" value="1"/>
</dbReference>
<feature type="domain" description="CBS" evidence="4">
    <location>
        <begin position="66"/>
        <end position="122"/>
    </location>
</feature>
<dbReference type="PANTHER" id="PTHR48108:SF35">
    <property type="entry name" value="ZINC METALLOPROTEASE MJ0392"/>
    <property type="match status" value="1"/>
</dbReference>
<name>A0A830DS69_9EURY</name>
<accession>A0A830DS69</accession>
<evidence type="ECO:0000259" key="4">
    <source>
        <dbReference type="PROSITE" id="PS51371"/>
    </source>
</evidence>
<organism evidence="5 6">
    <name type="scientific">Haloferax sulfurifontis</name>
    <dbReference type="NCBI Taxonomy" id="255616"/>
    <lineage>
        <taxon>Archaea</taxon>
        <taxon>Methanobacteriati</taxon>
        <taxon>Methanobacteriota</taxon>
        <taxon>Stenosarchaea group</taxon>
        <taxon>Halobacteria</taxon>
        <taxon>Halobacteriales</taxon>
        <taxon>Haloferacaceae</taxon>
        <taxon>Haloferax</taxon>
    </lineage>
</organism>
<keyword evidence="2" id="KW-0129">CBS domain</keyword>
<evidence type="ECO:0000256" key="1">
    <source>
        <dbReference type="ARBA" id="ARBA00022737"/>
    </source>
</evidence>
<dbReference type="CDD" id="cd17780">
    <property type="entry name" value="CBS_pair_arch1_repeat1"/>
    <property type="match status" value="1"/>
</dbReference>
<dbReference type="RefSeq" id="WP_188423692.1">
    <property type="nucleotide sequence ID" value="NZ_BMCI01000003.1"/>
</dbReference>
<dbReference type="Gene3D" id="3.10.580.10">
    <property type="entry name" value="CBS-domain"/>
    <property type="match status" value="2"/>
</dbReference>
<dbReference type="InterPro" id="IPR051462">
    <property type="entry name" value="CBS_domain-containing"/>
</dbReference>
<dbReference type="Proteomes" id="UP000646833">
    <property type="component" value="Unassembled WGS sequence"/>
</dbReference>
<evidence type="ECO:0000313" key="5">
    <source>
        <dbReference type="EMBL" id="GGC56239.1"/>
    </source>
</evidence>
<dbReference type="SMART" id="SM00116">
    <property type="entry name" value="CBS"/>
    <property type="match status" value="4"/>
</dbReference>
<comment type="caution">
    <text evidence="5">The sequence shown here is derived from an EMBL/GenBank/DDBJ whole genome shotgun (WGS) entry which is preliminary data.</text>
</comment>
<dbReference type="Pfam" id="PF00571">
    <property type="entry name" value="CBS"/>
    <property type="match status" value="4"/>
</dbReference>
<feature type="domain" description="CBS" evidence="4">
    <location>
        <begin position="223"/>
        <end position="281"/>
    </location>
</feature>
<gene>
    <name evidence="5" type="ORF">GCM10007209_17570</name>
</gene>
<proteinExistence type="predicted"/>